<accession>A0A0G1UDK7</accession>
<evidence type="ECO:0000313" key="1">
    <source>
        <dbReference type="EMBL" id="KKU55795.1"/>
    </source>
</evidence>
<dbReference type="AlphaFoldDB" id="A0A0G1UDK7"/>
<gene>
    <name evidence="1" type="ORF">UX78_C0016G0013</name>
</gene>
<proteinExistence type="predicted"/>
<dbReference type="EMBL" id="LCNM01000016">
    <property type="protein sequence ID" value="KKU55795.1"/>
    <property type="molecule type" value="Genomic_DNA"/>
</dbReference>
<evidence type="ECO:0000313" key="2">
    <source>
        <dbReference type="Proteomes" id="UP000034607"/>
    </source>
</evidence>
<name>A0A0G1UDK7_9BACT</name>
<dbReference type="Proteomes" id="UP000034607">
    <property type="component" value="Unassembled WGS sequence"/>
</dbReference>
<reference evidence="1 2" key="1">
    <citation type="journal article" date="2015" name="Nature">
        <title>rRNA introns, odd ribosomes, and small enigmatic genomes across a large radiation of phyla.</title>
        <authorList>
            <person name="Brown C.T."/>
            <person name="Hug L.A."/>
            <person name="Thomas B.C."/>
            <person name="Sharon I."/>
            <person name="Castelle C.J."/>
            <person name="Singh A."/>
            <person name="Wilkins M.J."/>
            <person name="Williams K.H."/>
            <person name="Banfield J.F."/>
        </authorList>
    </citation>
    <scope>NUCLEOTIDE SEQUENCE [LARGE SCALE GENOMIC DNA]</scope>
</reference>
<organism evidence="1 2">
    <name type="scientific">Candidatus Amesbacteria bacterium GW2011_GWA2_47_11</name>
    <dbReference type="NCBI Taxonomy" id="1618357"/>
    <lineage>
        <taxon>Bacteria</taxon>
        <taxon>Candidatus Amesiibacteriota</taxon>
    </lineage>
</organism>
<sequence length="409" mass="46309">MTESLIVQLSTLMASEFQPTVEGISENFIPMVEWVKAFPDSLRSAGICIDGIDFVKLGMKNPLSGKWYDLLLPKNERIWLKGGPPRAGIDITAASPISMLSHELPWNDVDAIASGEGSRIRRITRLMGVDPDGVEMVEPGNDKPDFTLYCLGRDTTQNQVYLGSDGLHYSDAAFYAAQTGEIRVVGQYIGGRALYGVDVMNFAGVEMVKPRGMMRLVKAVVEGKALCFDYLPGNSTMDMGIYWLVLSRKWLNRDTFGEYMQKMYYLGKQMGQVADSEQDIYDVLARAHGTYPFFDFESTPMNEVGIARWKAGKLIKQADREFGWKYRVPSGIRFSTLEEDLTSRKISLKGFTSSPHHSASITNHWSIFLNECRYRTQRFYQENHDAVSRFFLKSDLEESILDQFDNTED</sequence>
<protein>
    <submittedName>
        <fullName evidence="1">Uncharacterized protein</fullName>
    </submittedName>
</protein>
<comment type="caution">
    <text evidence="1">The sequence shown here is derived from an EMBL/GenBank/DDBJ whole genome shotgun (WGS) entry which is preliminary data.</text>
</comment>